<dbReference type="EMBL" id="MRVG01000001">
    <property type="protein sequence ID" value="PMB73666.1"/>
    <property type="molecule type" value="Genomic_DNA"/>
</dbReference>
<feature type="transmembrane region" description="Helical" evidence="5">
    <location>
        <begin position="185"/>
        <end position="208"/>
    </location>
</feature>
<evidence type="ECO:0000313" key="7">
    <source>
        <dbReference type="Proteomes" id="UP000235728"/>
    </source>
</evidence>
<dbReference type="OMA" id="VWIARTC"/>
<dbReference type="Pfam" id="PF07690">
    <property type="entry name" value="MFS_1"/>
    <property type="match status" value="1"/>
</dbReference>
<dbReference type="AlphaFoldDB" id="A0A2N6P2C8"/>
<feature type="transmembrane region" description="Helical" evidence="5">
    <location>
        <begin position="365"/>
        <end position="393"/>
    </location>
</feature>
<keyword evidence="4 5" id="KW-0472">Membrane</keyword>
<feature type="transmembrane region" description="Helical" evidence="5">
    <location>
        <begin position="321"/>
        <end position="344"/>
    </location>
</feature>
<evidence type="ECO:0000256" key="2">
    <source>
        <dbReference type="ARBA" id="ARBA00022692"/>
    </source>
</evidence>
<keyword evidence="2 5" id="KW-0812">Transmembrane</keyword>
<keyword evidence="3 5" id="KW-1133">Transmembrane helix</keyword>
<dbReference type="PANTHER" id="PTHR23507:SF1">
    <property type="entry name" value="FI18259P1-RELATED"/>
    <property type="match status" value="1"/>
</dbReference>
<comment type="subcellular location">
    <subcellularLocation>
        <location evidence="1">Membrane</location>
        <topology evidence="1">Multi-pass membrane protein</topology>
    </subcellularLocation>
</comment>
<feature type="transmembrane region" description="Helical" evidence="5">
    <location>
        <begin position="450"/>
        <end position="472"/>
    </location>
</feature>
<dbReference type="GO" id="GO:0016020">
    <property type="term" value="C:membrane"/>
    <property type="evidence" value="ECO:0007669"/>
    <property type="project" value="UniProtKB-SubCell"/>
</dbReference>
<evidence type="ECO:0000313" key="6">
    <source>
        <dbReference type="EMBL" id="PMB73666.1"/>
    </source>
</evidence>
<evidence type="ECO:0000256" key="1">
    <source>
        <dbReference type="ARBA" id="ARBA00004141"/>
    </source>
</evidence>
<feature type="transmembrane region" description="Helical" evidence="5">
    <location>
        <begin position="27"/>
        <end position="45"/>
    </location>
</feature>
<organism evidence="6 7">
    <name type="scientific">Beauveria bassiana</name>
    <name type="common">White muscardine disease fungus</name>
    <name type="synonym">Tritirachium shiotae</name>
    <dbReference type="NCBI Taxonomy" id="176275"/>
    <lineage>
        <taxon>Eukaryota</taxon>
        <taxon>Fungi</taxon>
        <taxon>Dikarya</taxon>
        <taxon>Ascomycota</taxon>
        <taxon>Pezizomycotina</taxon>
        <taxon>Sordariomycetes</taxon>
        <taxon>Hypocreomycetidae</taxon>
        <taxon>Hypocreales</taxon>
        <taxon>Cordycipitaceae</taxon>
        <taxon>Beauveria</taxon>
    </lineage>
</organism>
<reference evidence="6 7" key="1">
    <citation type="journal article" date="2016" name="Appl. Microbiol. Biotechnol.">
        <title>Characterization of T-DNA insertion mutants with decreased virulence in the entomopathogenic fungus Beauveria bassiana JEF-007.</title>
        <authorList>
            <person name="Kim S."/>
            <person name="Lee S.J."/>
            <person name="Nai Y.S."/>
            <person name="Yu J.S."/>
            <person name="Lee M.R."/>
            <person name="Yang Y.T."/>
            <person name="Kim J.S."/>
        </authorList>
    </citation>
    <scope>NUCLEOTIDE SEQUENCE [LARGE SCALE GENOMIC DNA]</scope>
    <source>
        <strain evidence="6 7">JEF-007</strain>
    </source>
</reference>
<protein>
    <submittedName>
        <fullName evidence="6">Major facilitator superfamily domain-containing protein 10</fullName>
    </submittedName>
</protein>
<dbReference type="SUPFAM" id="SSF103473">
    <property type="entry name" value="MFS general substrate transporter"/>
    <property type="match status" value="1"/>
</dbReference>
<proteinExistence type="predicted"/>
<dbReference type="GO" id="GO:0022857">
    <property type="term" value="F:transmembrane transporter activity"/>
    <property type="evidence" value="ECO:0007669"/>
    <property type="project" value="InterPro"/>
</dbReference>
<feature type="transmembrane region" description="Helical" evidence="5">
    <location>
        <begin position="214"/>
        <end position="234"/>
    </location>
</feature>
<dbReference type="InterPro" id="IPR011701">
    <property type="entry name" value="MFS"/>
</dbReference>
<gene>
    <name evidence="6" type="primary">Mfsd10_1</name>
    <name evidence="6" type="ORF">BM221_001090</name>
</gene>
<comment type="caution">
    <text evidence="6">The sequence shown here is derived from an EMBL/GenBank/DDBJ whole genome shotgun (WGS) entry which is preliminary data.</text>
</comment>
<dbReference type="PANTHER" id="PTHR23507">
    <property type="entry name" value="ZGC:174356"/>
    <property type="match status" value="1"/>
</dbReference>
<evidence type="ECO:0000256" key="4">
    <source>
        <dbReference type="ARBA" id="ARBA00023136"/>
    </source>
</evidence>
<feature type="transmembrane region" description="Helical" evidence="5">
    <location>
        <begin position="120"/>
        <end position="143"/>
    </location>
</feature>
<dbReference type="Proteomes" id="UP000235728">
    <property type="component" value="Unassembled WGS sequence"/>
</dbReference>
<evidence type="ECO:0000256" key="3">
    <source>
        <dbReference type="ARBA" id="ARBA00022989"/>
    </source>
</evidence>
<dbReference type="InterPro" id="IPR036259">
    <property type="entry name" value="MFS_trans_sf"/>
</dbReference>
<dbReference type="Gene3D" id="1.20.1250.20">
    <property type="entry name" value="MFS general substrate transporter like domains"/>
    <property type="match status" value="1"/>
</dbReference>
<feature type="transmembrane region" description="Helical" evidence="5">
    <location>
        <begin position="98"/>
        <end position="115"/>
    </location>
</feature>
<feature type="transmembrane region" description="Helical" evidence="5">
    <location>
        <begin position="284"/>
        <end position="301"/>
    </location>
</feature>
<evidence type="ECO:0000256" key="5">
    <source>
        <dbReference type="SAM" id="Phobius"/>
    </source>
</evidence>
<feature type="transmembrane region" description="Helical" evidence="5">
    <location>
        <begin position="413"/>
        <end position="438"/>
    </location>
</feature>
<name>A0A2N6P2C8_BEABA</name>
<feature type="transmembrane region" description="Helical" evidence="5">
    <location>
        <begin position="149"/>
        <end position="173"/>
    </location>
</feature>
<accession>A0A2N6P2C8</accession>
<sequence length="490" mass="53064">MDGHSESEPLLLDVAPVERRPVPRRTFWRVVLLSYAMLFCSQLYASSFNTVLYETLEGLLCRDMYDDVGDPLADPRCKGEAVQSELSLLTSIEASFEMLPPMLCGIVYGLIADVYGRRPILILSTFGAVLYGALDIAICWFHDYVHIKFFWAVPIVYFFTGGGLVAASINYTVVTDVSTKSQRSAIFLAITSAFLLGAFFGAYLAAALLPLGHYFAMCAILSVQILGLCASCFVPETIKIREKPQDSSNGAMHFRKKLSAKIAQLRVQSLASLRDIFWGGNTKLTLLLMSTLFTGVGKHLVSSVMKQYAVKRYELSWANAGIILSYANLVRLALCFAGIPLLVIALRKAKVLPVIQDAWISRVSVLVAVTCSCLAGAAPDVGVFTVSVILYAFSSCLEPTVRSLVVAMGRDAGTGSIISALEVLTAVSIAIAGPVIAATFRLGMRLGGGWIGLPMYIGGVIMVPGALILLFMRFDEEVAEELAEESEGLL</sequence>